<name>A0A2G1VPI1_9FLAO</name>
<dbReference type="InterPro" id="IPR050834">
    <property type="entry name" value="Glycosyltransf_2"/>
</dbReference>
<dbReference type="SUPFAM" id="SSF53448">
    <property type="entry name" value="Nucleotide-diphospho-sugar transferases"/>
    <property type="match status" value="1"/>
</dbReference>
<dbReference type="AlphaFoldDB" id="A0A2G1VPI1"/>
<dbReference type="Gene3D" id="3.90.550.10">
    <property type="entry name" value="Spore Coat Polysaccharide Biosynthesis Protein SpsA, Chain A"/>
    <property type="match status" value="1"/>
</dbReference>
<dbReference type="CDD" id="cd00761">
    <property type="entry name" value="Glyco_tranf_GTA_type"/>
    <property type="match status" value="1"/>
</dbReference>
<dbReference type="PANTHER" id="PTHR43685">
    <property type="entry name" value="GLYCOSYLTRANSFERASE"/>
    <property type="match status" value="1"/>
</dbReference>
<protein>
    <recommendedName>
        <fullName evidence="1">Glycosyltransferase 2-like domain-containing protein</fullName>
    </recommendedName>
</protein>
<dbReference type="Proteomes" id="UP000229433">
    <property type="component" value="Unassembled WGS sequence"/>
</dbReference>
<comment type="caution">
    <text evidence="2">The sequence shown here is derived from an EMBL/GenBank/DDBJ whole genome shotgun (WGS) entry which is preliminary data.</text>
</comment>
<keyword evidence="3" id="KW-1185">Reference proteome</keyword>
<dbReference type="Pfam" id="PF00535">
    <property type="entry name" value="Glycos_transf_2"/>
    <property type="match status" value="1"/>
</dbReference>
<accession>A0A2G1VPI1</accession>
<gene>
    <name evidence="2" type="ORF">CJ305_14190</name>
</gene>
<evidence type="ECO:0000313" key="2">
    <source>
        <dbReference type="EMBL" id="PHQ28654.1"/>
    </source>
</evidence>
<organism evidence="2 3">
    <name type="scientific">Leeuwenhoekiella nanhaiensis</name>
    <dbReference type="NCBI Taxonomy" id="1655491"/>
    <lineage>
        <taxon>Bacteria</taxon>
        <taxon>Pseudomonadati</taxon>
        <taxon>Bacteroidota</taxon>
        <taxon>Flavobacteriia</taxon>
        <taxon>Flavobacteriales</taxon>
        <taxon>Flavobacteriaceae</taxon>
        <taxon>Leeuwenhoekiella</taxon>
    </lineage>
</organism>
<evidence type="ECO:0000313" key="3">
    <source>
        <dbReference type="Proteomes" id="UP000229433"/>
    </source>
</evidence>
<dbReference type="EMBL" id="NQXA01000012">
    <property type="protein sequence ID" value="PHQ28654.1"/>
    <property type="molecule type" value="Genomic_DNA"/>
</dbReference>
<proteinExistence type="predicted"/>
<reference evidence="2 3" key="1">
    <citation type="submission" date="2017-08" db="EMBL/GenBank/DDBJ databases">
        <title>The whole genome shortgun sequences of strain Leeuwenhoekiella nanhaiensis G18 from the South China Sea.</title>
        <authorList>
            <person name="Liu Q."/>
        </authorList>
    </citation>
    <scope>NUCLEOTIDE SEQUENCE [LARGE SCALE GENOMIC DNA]</scope>
    <source>
        <strain evidence="2 3">G18</strain>
    </source>
</reference>
<dbReference type="InterPro" id="IPR029044">
    <property type="entry name" value="Nucleotide-diphossugar_trans"/>
</dbReference>
<dbReference type="PANTHER" id="PTHR43685:SF2">
    <property type="entry name" value="GLYCOSYLTRANSFERASE 2-LIKE DOMAIN-CONTAINING PROTEIN"/>
    <property type="match status" value="1"/>
</dbReference>
<sequence>MSLKSSNYPKVTILLATFNRAHLILETLESIANQTYANFECLITDDNSTDDTEVVVSAFIESDSRFFYFKKPKQYPQGLSATRNYGLDLAENLKGIYILFVDDDDIVGPRNLEVCISVFKDLDLDFIHYKIQPFTGGFKGFKSVELQPEGICNIDKTRLIEVLDNKIPLASCSVMWNKTALKYERFDEELPYAEELEFYARLIAKGRKGCAISAILYYNRKHLNSNTGAFNSGSPVYLKGLLDAYYKTVDNLTILNLDDYKLAKFFVWKAAIYNEKSLYKYVLKKMNLNFYNKLRLKSIYNLKPVISLILKSKKSSKKC</sequence>
<evidence type="ECO:0000259" key="1">
    <source>
        <dbReference type="Pfam" id="PF00535"/>
    </source>
</evidence>
<dbReference type="OrthoDB" id="597270at2"/>
<dbReference type="InterPro" id="IPR001173">
    <property type="entry name" value="Glyco_trans_2-like"/>
</dbReference>
<feature type="domain" description="Glycosyltransferase 2-like" evidence="1">
    <location>
        <begin position="12"/>
        <end position="155"/>
    </location>
</feature>